<proteinExistence type="predicted"/>
<evidence type="ECO:0000259" key="4">
    <source>
        <dbReference type="PROSITE" id="PS01124"/>
    </source>
</evidence>
<dbReference type="SMART" id="SM00342">
    <property type="entry name" value="HTH_ARAC"/>
    <property type="match status" value="1"/>
</dbReference>
<dbReference type="Proteomes" id="UP000308196">
    <property type="component" value="Chromosome"/>
</dbReference>
<dbReference type="GO" id="GO:0003700">
    <property type="term" value="F:DNA-binding transcription factor activity"/>
    <property type="evidence" value="ECO:0007669"/>
    <property type="project" value="InterPro"/>
</dbReference>
<evidence type="ECO:0000256" key="2">
    <source>
        <dbReference type="ARBA" id="ARBA00023125"/>
    </source>
</evidence>
<evidence type="ECO:0000313" key="6">
    <source>
        <dbReference type="Proteomes" id="UP000308196"/>
    </source>
</evidence>
<dbReference type="InterPro" id="IPR003313">
    <property type="entry name" value="AraC-bd"/>
</dbReference>
<evidence type="ECO:0000256" key="3">
    <source>
        <dbReference type="ARBA" id="ARBA00023163"/>
    </source>
</evidence>
<dbReference type="PRINTS" id="PR00032">
    <property type="entry name" value="HTHARAC"/>
</dbReference>
<dbReference type="EMBL" id="LR590484">
    <property type="protein sequence ID" value="VTR51202.1"/>
    <property type="molecule type" value="Genomic_DNA"/>
</dbReference>
<dbReference type="InterPro" id="IPR037923">
    <property type="entry name" value="HTH-like"/>
</dbReference>
<dbReference type="PANTHER" id="PTHR43280">
    <property type="entry name" value="ARAC-FAMILY TRANSCRIPTIONAL REGULATOR"/>
    <property type="match status" value="1"/>
</dbReference>
<dbReference type="Pfam" id="PF02311">
    <property type="entry name" value="AraC_binding"/>
    <property type="match status" value="1"/>
</dbReference>
<dbReference type="Pfam" id="PF12833">
    <property type="entry name" value="HTH_18"/>
    <property type="match status" value="1"/>
</dbReference>
<dbReference type="InterPro" id="IPR014710">
    <property type="entry name" value="RmlC-like_jellyroll"/>
</dbReference>
<keyword evidence="3" id="KW-0804">Transcription</keyword>
<keyword evidence="1" id="KW-0805">Transcription regulation</keyword>
<dbReference type="GeneID" id="78464889"/>
<organism evidence="5 6">
    <name type="scientific">Sphingobacterium thalpophilum</name>
    <dbReference type="NCBI Taxonomy" id="259"/>
    <lineage>
        <taxon>Bacteria</taxon>
        <taxon>Pseudomonadati</taxon>
        <taxon>Bacteroidota</taxon>
        <taxon>Sphingobacteriia</taxon>
        <taxon>Sphingobacteriales</taxon>
        <taxon>Sphingobacteriaceae</taxon>
        <taxon>Sphingobacterium</taxon>
    </lineage>
</organism>
<protein>
    <submittedName>
        <fullName evidence="5">Bacillibactin transport regulator</fullName>
    </submittedName>
</protein>
<sequence length="288" mass="32171">MSKHGAILLNSMDYSSNIVVGVWDGSTPGIIKALNPHRHDHYTCMLVGSGTLEVIFDFERLTMPAGTLFVCPPNQVHQIIKVVGAAGYYISFEGRHLTESAKTALESSLADTWIVPLSGIEYGWFKSTLDSMIKLKGLNGGSRMEVEQPLLSAFIAQAALSFESSMLDDSSKAGTRAISIAKKFRNLVKADFRTLKRPSEYAEKLNISVAHLNDVVKRVTGHSVSQLIQKELLNEAQRLLYYSEMTVKEISYQLGYQDPKYFIRLFTKKAGRSPGDYRKTYRPQPNQP</sequence>
<dbReference type="InterPro" id="IPR020449">
    <property type="entry name" value="Tscrpt_reg_AraC-type_HTH"/>
</dbReference>
<dbReference type="GO" id="GO:0043565">
    <property type="term" value="F:sequence-specific DNA binding"/>
    <property type="evidence" value="ECO:0007669"/>
    <property type="project" value="InterPro"/>
</dbReference>
<keyword evidence="2" id="KW-0238">DNA-binding</keyword>
<dbReference type="STRING" id="1123265.GCA_000686625_02531"/>
<dbReference type="Gene3D" id="1.10.10.60">
    <property type="entry name" value="Homeodomain-like"/>
    <property type="match status" value="1"/>
</dbReference>
<dbReference type="SUPFAM" id="SSF51215">
    <property type="entry name" value="Regulatory protein AraC"/>
    <property type="match status" value="1"/>
</dbReference>
<feature type="domain" description="HTH araC/xylS-type" evidence="4">
    <location>
        <begin position="182"/>
        <end position="280"/>
    </location>
</feature>
<name>A0A4U9VYI2_9SPHI</name>
<dbReference type="PROSITE" id="PS01124">
    <property type="entry name" value="HTH_ARAC_FAMILY_2"/>
    <property type="match status" value="1"/>
</dbReference>
<dbReference type="InterPro" id="IPR009057">
    <property type="entry name" value="Homeodomain-like_sf"/>
</dbReference>
<dbReference type="Gene3D" id="2.60.120.10">
    <property type="entry name" value="Jelly Rolls"/>
    <property type="match status" value="1"/>
</dbReference>
<reference evidence="5 6" key="1">
    <citation type="submission" date="2019-05" db="EMBL/GenBank/DDBJ databases">
        <authorList>
            <consortium name="Pathogen Informatics"/>
        </authorList>
    </citation>
    <scope>NUCLEOTIDE SEQUENCE [LARGE SCALE GENOMIC DNA]</scope>
    <source>
        <strain evidence="5 6">NCTC11429</strain>
    </source>
</reference>
<dbReference type="PANTHER" id="PTHR43280:SF32">
    <property type="entry name" value="TRANSCRIPTIONAL REGULATORY PROTEIN"/>
    <property type="match status" value="1"/>
</dbReference>
<evidence type="ECO:0000256" key="1">
    <source>
        <dbReference type="ARBA" id="ARBA00023015"/>
    </source>
</evidence>
<evidence type="ECO:0000313" key="5">
    <source>
        <dbReference type="EMBL" id="VTR51202.1"/>
    </source>
</evidence>
<dbReference type="SUPFAM" id="SSF46689">
    <property type="entry name" value="Homeodomain-like"/>
    <property type="match status" value="1"/>
</dbReference>
<dbReference type="RefSeq" id="WP_081817847.1">
    <property type="nucleotide sequence ID" value="NZ_CP141191.1"/>
</dbReference>
<dbReference type="InterPro" id="IPR018060">
    <property type="entry name" value="HTH_AraC"/>
</dbReference>
<gene>
    <name evidence="5" type="primary">btr_10</name>
    <name evidence="5" type="ORF">NCTC11429_04287</name>
</gene>
<dbReference type="KEGG" id="stha:NCTC11429_04287"/>
<accession>A0A4U9VYI2</accession>
<dbReference type="AlphaFoldDB" id="A0A4U9VYI2"/>